<protein>
    <submittedName>
        <fullName evidence="2">Uncharacterized protein</fullName>
    </submittedName>
</protein>
<evidence type="ECO:0000313" key="2">
    <source>
        <dbReference type="EMBL" id="SEM48082.1"/>
    </source>
</evidence>
<sequence>MEQNTVENKNDFSQNWVSSSRFLFYVTIFCMLAFVLGGCYKLYQHRYPGKPEVAVPESTLYNPKYK</sequence>
<organism evidence="2 3">
    <name type="scientific">Chitinophaga rupis</name>
    <dbReference type="NCBI Taxonomy" id="573321"/>
    <lineage>
        <taxon>Bacteria</taxon>
        <taxon>Pseudomonadati</taxon>
        <taxon>Bacteroidota</taxon>
        <taxon>Chitinophagia</taxon>
        <taxon>Chitinophagales</taxon>
        <taxon>Chitinophagaceae</taxon>
        <taxon>Chitinophaga</taxon>
    </lineage>
</organism>
<dbReference type="STRING" id="573321.SAMN04488505_104516"/>
<accession>A0A1H7YP98</accession>
<evidence type="ECO:0000256" key="1">
    <source>
        <dbReference type="SAM" id="Phobius"/>
    </source>
</evidence>
<feature type="transmembrane region" description="Helical" evidence="1">
    <location>
        <begin position="22"/>
        <end position="43"/>
    </location>
</feature>
<dbReference type="AlphaFoldDB" id="A0A1H7YP98"/>
<dbReference type="OrthoDB" id="676513at2"/>
<keyword evidence="1" id="KW-0812">Transmembrane</keyword>
<evidence type="ECO:0000313" key="3">
    <source>
        <dbReference type="Proteomes" id="UP000198984"/>
    </source>
</evidence>
<dbReference type="Proteomes" id="UP000198984">
    <property type="component" value="Unassembled WGS sequence"/>
</dbReference>
<dbReference type="EMBL" id="FOBB01000004">
    <property type="protein sequence ID" value="SEM48082.1"/>
    <property type="molecule type" value="Genomic_DNA"/>
</dbReference>
<keyword evidence="3" id="KW-1185">Reference proteome</keyword>
<reference evidence="2 3" key="1">
    <citation type="submission" date="2016-10" db="EMBL/GenBank/DDBJ databases">
        <authorList>
            <person name="de Groot N.N."/>
        </authorList>
    </citation>
    <scope>NUCLEOTIDE SEQUENCE [LARGE SCALE GENOMIC DNA]</scope>
    <source>
        <strain evidence="2 3">DSM 21039</strain>
    </source>
</reference>
<dbReference type="RefSeq" id="WP_089915683.1">
    <property type="nucleotide sequence ID" value="NZ_FOBB01000004.1"/>
</dbReference>
<keyword evidence="1" id="KW-1133">Transmembrane helix</keyword>
<name>A0A1H7YP98_9BACT</name>
<gene>
    <name evidence="2" type="ORF">SAMN04488505_104516</name>
</gene>
<keyword evidence="1" id="KW-0472">Membrane</keyword>
<proteinExistence type="predicted"/>